<evidence type="ECO:0000313" key="2">
    <source>
        <dbReference type="Proteomes" id="UP000504624"/>
    </source>
</evidence>
<keyword evidence="2" id="KW-1185">Reference proteome</keyword>
<dbReference type="RefSeq" id="XP_017659246.1">
    <property type="nucleotide sequence ID" value="XM_017803757.1"/>
</dbReference>
<dbReference type="PROSITE" id="PS50042">
    <property type="entry name" value="CNMP_BINDING_3"/>
    <property type="match status" value="1"/>
</dbReference>
<dbReference type="Pfam" id="PF00027">
    <property type="entry name" value="cNMP_binding"/>
    <property type="match status" value="1"/>
</dbReference>
<dbReference type="Pfam" id="PF24179">
    <property type="entry name" value="NTE_Ploop"/>
    <property type="match status" value="1"/>
</dbReference>
<organism evidence="2 3">
    <name type="scientific">Lepidothrix coronata</name>
    <name type="common">blue-crowned manakin</name>
    <dbReference type="NCBI Taxonomy" id="321398"/>
    <lineage>
        <taxon>Eukaryota</taxon>
        <taxon>Metazoa</taxon>
        <taxon>Chordata</taxon>
        <taxon>Craniata</taxon>
        <taxon>Vertebrata</taxon>
        <taxon>Euteleostomi</taxon>
        <taxon>Archelosauria</taxon>
        <taxon>Archosauria</taxon>
        <taxon>Dinosauria</taxon>
        <taxon>Saurischia</taxon>
        <taxon>Theropoda</taxon>
        <taxon>Coelurosauria</taxon>
        <taxon>Aves</taxon>
        <taxon>Neognathae</taxon>
        <taxon>Neoaves</taxon>
        <taxon>Telluraves</taxon>
        <taxon>Australaves</taxon>
        <taxon>Passeriformes</taxon>
        <taxon>Pipridae</taxon>
        <taxon>Lepidothrix</taxon>
    </lineage>
</organism>
<evidence type="ECO:0000313" key="3">
    <source>
        <dbReference type="RefSeq" id="XP_017659246.1"/>
    </source>
</evidence>
<gene>
    <name evidence="3" type="primary">LOC108491972</name>
</gene>
<reference evidence="3" key="1">
    <citation type="submission" date="2025-08" db="UniProtKB">
        <authorList>
            <consortium name="RefSeq"/>
        </authorList>
    </citation>
    <scope>IDENTIFICATION</scope>
</reference>
<dbReference type="CDD" id="cd00038">
    <property type="entry name" value="CAP_ED"/>
    <property type="match status" value="1"/>
</dbReference>
<proteinExistence type="predicted"/>
<dbReference type="InterPro" id="IPR014710">
    <property type="entry name" value="RmlC-like_jellyroll"/>
</dbReference>
<dbReference type="SUPFAM" id="SSF51206">
    <property type="entry name" value="cAMP-binding domain-like"/>
    <property type="match status" value="1"/>
</dbReference>
<dbReference type="InterPro" id="IPR018490">
    <property type="entry name" value="cNMP-bd_dom_sf"/>
</dbReference>
<name>A0A6J0GEL3_9PASS</name>
<protein>
    <submittedName>
        <fullName evidence="3">Neuropathy target esterase-like</fullName>
    </submittedName>
</protein>
<dbReference type="GeneID" id="108491972"/>
<dbReference type="InterPro" id="IPR056556">
    <property type="entry name" value="NTE1_P-loop_dom"/>
</dbReference>
<feature type="domain" description="Cyclic nucleotide-binding" evidence="1">
    <location>
        <begin position="29"/>
        <end position="83"/>
    </location>
</feature>
<sequence length="211" mass="23063">MREQPSVVLSVAHTVAARMSPFVRQMDFAIDWMAVEAGRALYRQGDKSDCTYIVLNGRLRSVIQKGSGKKELVGEYGRGDLVGVVSSGLGTRPGDNLGPPLEALRFGAVVVWTLTPCPPPPGPTLLLTSDIIRARLGSSALDSIQEYRLSGWLAQQEDIHRIVLYQTDCTLTTWTLRCFRQADCILIVGLGDQEPELGEVSWGQGRGTRGH</sequence>
<dbReference type="AlphaFoldDB" id="A0A6J0GEL3"/>
<dbReference type="OrthoDB" id="421051at2759"/>
<dbReference type="InterPro" id="IPR000595">
    <property type="entry name" value="cNMP-bd_dom"/>
</dbReference>
<dbReference type="Gene3D" id="2.60.120.10">
    <property type="entry name" value="Jelly Rolls"/>
    <property type="match status" value="1"/>
</dbReference>
<dbReference type="GO" id="GO:0016787">
    <property type="term" value="F:hydrolase activity"/>
    <property type="evidence" value="ECO:0007669"/>
    <property type="project" value="UniProtKB-ARBA"/>
</dbReference>
<evidence type="ECO:0000259" key="1">
    <source>
        <dbReference type="PROSITE" id="PS50042"/>
    </source>
</evidence>
<dbReference type="Proteomes" id="UP000504624">
    <property type="component" value="Unplaced"/>
</dbReference>
<accession>A0A6J0GEL3</accession>